<feature type="compositionally biased region" description="Basic residues" evidence="1">
    <location>
        <begin position="86"/>
        <end position="99"/>
    </location>
</feature>
<accession>A0ABR1DFI7</accession>
<feature type="compositionally biased region" description="Pro residues" evidence="1">
    <location>
        <begin position="12"/>
        <end position="22"/>
    </location>
</feature>
<dbReference type="EMBL" id="JAVFWL010000004">
    <property type="protein sequence ID" value="KAK6749255.1"/>
    <property type="molecule type" value="Genomic_DNA"/>
</dbReference>
<keyword evidence="3" id="KW-1185">Reference proteome</keyword>
<evidence type="ECO:0000313" key="2">
    <source>
        <dbReference type="EMBL" id="KAK6749255.1"/>
    </source>
</evidence>
<feature type="region of interest" description="Disordered" evidence="1">
    <location>
        <begin position="1"/>
        <end position="22"/>
    </location>
</feature>
<feature type="region of interest" description="Disordered" evidence="1">
    <location>
        <begin position="71"/>
        <end position="99"/>
    </location>
</feature>
<sequence length="99" mass="10735">MFRPQAMIFSSVPPPPPLQQPQPSLPLLLPYSINSVSNSLLDTVSLAHHMAFVGQNPLLIPINKEDSLDMAAVSPSTSNGSPTSAMKKRVPLMRKTRSN</sequence>
<evidence type="ECO:0000256" key="1">
    <source>
        <dbReference type="SAM" id="MobiDB-lite"/>
    </source>
</evidence>
<name>A0ABR1DFI7_NECAM</name>
<organism evidence="2 3">
    <name type="scientific">Necator americanus</name>
    <name type="common">Human hookworm</name>
    <dbReference type="NCBI Taxonomy" id="51031"/>
    <lineage>
        <taxon>Eukaryota</taxon>
        <taxon>Metazoa</taxon>
        <taxon>Ecdysozoa</taxon>
        <taxon>Nematoda</taxon>
        <taxon>Chromadorea</taxon>
        <taxon>Rhabditida</taxon>
        <taxon>Rhabditina</taxon>
        <taxon>Rhabditomorpha</taxon>
        <taxon>Strongyloidea</taxon>
        <taxon>Ancylostomatidae</taxon>
        <taxon>Bunostominae</taxon>
        <taxon>Necator</taxon>
    </lineage>
</organism>
<proteinExistence type="predicted"/>
<protein>
    <submittedName>
        <fullName evidence="2">Uncharacterized protein</fullName>
    </submittedName>
</protein>
<gene>
    <name evidence="2" type="primary">Necator_chrIV.g14995</name>
    <name evidence="2" type="ORF">RB195_001700</name>
</gene>
<reference evidence="2 3" key="1">
    <citation type="submission" date="2023-08" db="EMBL/GenBank/DDBJ databases">
        <title>A Necator americanus chromosomal reference genome.</title>
        <authorList>
            <person name="Ilik V."/>
            <person name="Petrzelkova K.J."/>
            <person name="Pardy F."/>
            <person name="Fuh T."/>
            <person name="Niatou-Singa F.S."/>
            <person name="Gouil Q."/>
            <person name="Baker L."/>
            <person name="Ritchie M.E."/>
            <person name="Jex A.R."/>
            <person name="Gazzola D."/>
            <person name="Li H."/>
            <person name="Toshio Fujiwara R."/>
            <person name="Zhan B."/>
            <person name="Aroian R.V."/>
            <person name="Pafco B."/>
            <person name="Schwarz E.M."/>
        </authorList>
    </citation>
    <scope>NUCLEOTIDE SEQUENCE [LARGE SCALE GENOMIC DNA]</scope>
    <source>
        <strain evidence="2 3">Aroian</strain>
        <tissue evidence="2">Whole animal</tissue>
    </source>
</reference>
<comment type="caution">
    <text evidence="2">The sequence shown here is derived from an EMBL/GenBank/DDBJ whole genome shotgun (WGS) entry which is preliminary data.</text>
</comment>
<dbReference type="Proteomes" id="UP001303046">
    <property type="component" value="Unassembled WGS sequence"/>
</dbReference>
<evidence type="ECO:0000313" key="3">
    <source>
        <dbReference type="Proteomes" id="UP001303046"/>
    </source>
</evidence>
<feature type="compositionally biased region" description="Polar residues" evidence="1">
    <location>
        <begin position="74"/>
        <end position="84"/>
    </location>
</feature>